<comment type="caution">
    <text evidence="13">The sequence shown here is derived from an EMBL/GenBank/DDBJ whole genome shotgun (WGS) entry which is preliminary data.</text>
</comment>
<feature type="active site" description="Acyl-ester intermediate" evidence="7">
    <location>
        <position position="98"/>
    </location>
</feature>
<evidence type="ECO:0000313" key="14">
    <source>
        <dbReference type="Proteomes" id="UP000244338"/>
    </source>
</evidence>
<evidence type="ECO:0000256" key="7">
    <source>
        <dbReference type="PIRSR" id="PIRSR618044-1"/>
    </source>
</evidence>
<reference evidence="13" key="2">
    <citation type="journal article" date="2018" name="Sci. Rep.">
        <title>Lignite coal burning seam in the remote Altai Mountains harbors a hydrogen-driven thermophilic microbial community.</title>
        <authorList>
            <person name="Kadnikov V.V."/>
            <person name="Mardanov A.V."/>
            <person name="Ivasenko D.A."/>
            <person name="Beletsky A.V."/>
            <person name="Karnachuk O.V."/>
            <person name="Ravin N.V."/>
        </authorList>
    </citation>
    <scope>NUCLEOTIDE SEQUENCE</scope>
    <source>
        <strain evidence="13">AL32</strain>
    </source>
</reference>
<keyword evidence="4" id="KW-0133">Cell shape</keyword>
<proteinExistence type="inferred from homology"/>
<evidence type="ECO:0000256" key="8">
    <source>
        <dbReference type="PIRSR" id="PIRSR618044-2"/>
    </source>
</evidence>
<dbReference type="GO" id="GO:0006508">
    <property type="term" value="P:proteolysis"/>
    <property type="evidence" value="ECO:0007669"/>
    <property type="project" value="InterPro"/>
</dbReference>
<keyword evidence="5" id="KW-0573">Peptidoglycan synthesis</keyword>
<dbReference type="Pfam" id="PF00768">
    <property type="entry name" value="Peptidase_S11"/>
    <property type="match status" value="1"/>
</dbReference>
<evidence type="ECO:0000256" key="2">
    <source>
        <dbReference type="ARBA" id="ARBA00022729"/>
    </source>
</evidence>
<evidence type="ECO:0000256" key="10">
    <source>
        <dbReference type="SAM" id="MobiDB-lite"/>
    </source>
</evidence>
<dbReference type="PANTHER" id="PTHR21581">
    <property type="entry name" value="D-ALANYL-D-ALANINE CARBOXYPEPTIDASE"/>
    <property type="match status" value="1"/>
</dbReference>
<protein>
    <submittedName>
        <fullName evidence="13">D-alanyl-D-alanine carboxypeptidase</fullName>
    </submittedName>
</protein>
<feature type="domain" description="Peptidase S11 D-alanyl-D-alanine carboxypeptidase A N-terminal" evidence="11">
    <location>
        <begin position="66"/>
        <end position="289"/>
    </location>
</feature>
<evidence type="ECO:0000256" key="9">
    <source>
        <dbReference type="RuleBase" id="RU004016"/>
    </source>
</evidence>
<keyword evidence="13" id="KW-0645">Protease</keyword>
<dbReference type="PANTHER" id="PTHR21581:SF33">
    <property type="entry name" value="D-ALANYL-D-ALANINE CARBOXYPEPTIDASE DACB"/>
    <property type="match status" value="1"/>
</dbReference>
<accession>A0A2R6Y011</accession>
<evidence type="ECO:0000256" key="5">
    <source>
        <dbReference type="ARBA" id="ARBA00022984"/>
    </source>
</evidence>
<evidence type="ECO:0000256" key="1">
    <source>
        <dbReference type="ARBA" id="ARBA00007164"/>
    </source>
</evidence>
<evidence type="ECO:0000313" key="13">
    <source>
        <dbReference type="EMBL" id="PTQ55962.1"/>
    </source>
</evidence>
<dbReference type="GO" id="GO:0071555">
    <property type="term" value="P:cell wall organization"/>
    <property type="evidence" value="ECO:0007669"/>
    <property type="project" value="UniProtKB-KW"/>
</dbReference>
<dbReference type="GO" id="GO:0009002">
    <property type="term" value="F:serine-type D-Ala-D-Ala carboxypeptidase activity"/>
    <property type="evidence" value="ECO:0007669"/>
    <property type="project" value="InterPro"/>
</dbReference>
<dbReference type="InterPro" id="IPR001967">
    <property type="entry name" value="Peptidase_S11_N"/>
</dbReference>
<feature type="region of interest" description="Disordered" evidence="10">
    <location>
        <begin position="44"/>
        <end position="66"/>
    </location>
</feature>
<reference evidence="14" key="1">
    <citation type="journal article" date="2018" name="Sci. Rep.">
        <title>Lignite coal burning seam in the remote Altai Mountains harbors a hydrogen-driven thermophilic microbial community.</title>
        <authorList>
            <person name="Kadnikov V.V."/>
            <person name="Mardanov A.V."/>
            <person name="Ivasenko D.A."/>
            <person name="Antsiferov D.V."/>
            <person name="Beletsky A.V."/>
            <person name="Karnachuk O.V."/>
            <person name="Ravin N.V."/>
        </authorList>
    </citation>
    <scope>NUCLEOTIDE SEQUENCE [LARGE SCALE GENOMIC DNA]</scope>
</reference>
<keyword evidence="6" id="KW-0961">Cell wall biogenesis/degradation</keyword>
<dbReference type="InterPro" id="IPR012338">
    <property type="entry name" value="Beta-lactam/transpept-like"/>
</dbReference>
<sequence length="409" mass="44604">MKGHRGLFLVFLLLGVYLFYTVYAHFSEQTPLGTIRAHRAQMSGDAERTLPVPSENMPVQSEPAPVPSISARSAALIDVESGRILYGKDIDRELPIASLTKVMTAIVAIEEGDLNDVVTASPRAVGVDGSSIYLQQGETMRLNDLLYGLMLRSGNDAAVAIAEHIGGSEPGFVQLMNEKAAWLGLSHTHFVNPHGLDEEGHYSSARDLAVLSAYALKNPVFQEIVKTTKTTAPLPGAAWERLWINKNKLLRLYPGADGIKTGYTEQAKRCLASSATRNGIQLAAIVLNDGNDWGDSMALLDYGFTNFQWVRLADPLTPLIEQDGVKTYRLTVRRPFVYPLAEDELSAVTSLIVWSPKSAFSQNGANGEKVALGVATLEIKLGEKTIARLPLDGTVERSVSMIDDRRGKR</sequence>
<keyword evidence="3" id="KW-0378">Hydrolase</keyword>
<feature type="binding site" evidence="8">
    <location>
        <position position="260"/>
    </location>
    <ligand>
        <name>substrate</name>
    </ligand>
</feature>
<organism evidence="13 14">
    <name type="scientific">Candidatus Carbonibacillus altaicus</name>
    <dbReference type="NCBI Taxonomy" id="2163959"/>
    <lineage>
        <taxon>Bacteria</taxon>
        <taxon>Bacillati</taxon>
        <taxon>Bacillota</taxon>
        <taxon>Bacilli</taxon>
        <taxon>Bacillales</taxon>
        <taxon>Candidatus Carbonibacillus</taxon>
    </lineage>
</organism>
<dbReference type="InterPro" id="IPR018044">
    <property type="entry name" value="Peptidase_S11"/>
</dbReference>
<dbReference type="GO" id="GO:0008360">
    <property type="term" value="P:regulation of cell shape"/>
    <property type="evidence" value="ECO:0007669"/>
    <property type="project" value="UniProtKB-KW"/>
</dbReference>
<comment type="similarity">
    <text evidence="1 9">Belongs to the peptidase S11 family.</text>
</comment>
<feature type="active site" evidence="7">
    <location>
        <position position="153"/>
    </location>
</feature>
<dbReference type="PRINTS" id="PR00725">
    <property type="entry name" value="DADACBPTASE1"/>
</dbReference>
<name>A0A2R6Y011_9BACL</name>
<dbReference type="Proteomes" id="UP000244338">
    <property type="component" value="Unassembled WGS sequence"/>
</dbReference>
<dbReference type="EMBL" id="PEBX01000057">
    <property type="protein sequence ID" value="PTQ55962.1"/>
    <property type="molecule type" value="Genomic_DNA"/>
</dbReference>
<dbReference type="EMBL" id="PEBX01000062">
    <property type="protein sequence ID" value="PTQ55900.1"/>
    <property type="molecule type" value="Genomic_DNA"/>
</dbReference>
<dbReference type="SUPFAM" id="SSF56601">
    <property type="entry name" value="beta-lactamase/transpeptidase-like"/>
    <property type="match status" value="1"/>
</dbReference>
<keyword evidence="2" id="KW-0732">Signal</keyword>
<evidence type="ECO:0000313" key="12">
    <source>
        <dbReference type="EMBL" id="PTQ55900.1"/>
    </source>
</evidence>
<feature type="active site" description="Proton acceptor" evidence="7">
    <location>
        <position position="101"/>
    </location>
</feature>
<dbReference type="Gene3D" id="3.40.710.10">
    <property type="entry name" value="DD-peptidase/beta-lactamase superfamily"/>
    <property type="match status" value="1"/>
</dbReference>
<keyword evidence="13" id="KW-0121">Carboxypeptidase</keyword>
<dbReference type="AlphaFoldDB" id="A0A2R6Y011"/>
<evidence type="ECO:0000259" key="11">
    <source>
        <dbReference type="Pfam" id="PF00768"/>
    </source>
</evidence>
<evidence type="ECO:0000256" key="3">
    <source>
        <dbReference type="ARBA" id="ARBA00022801"/>
    </source>
</evidence>
<evidence type="ECO:0000256" key="4">
    <source>
        <dbReference type="ARBA" id="ARBA00022960"/>
    </source>
</evidence>
<evidence type="ECO:0000256" key="6">
    <source>
        <dbReference type="ARBA" id="ARBA00023316"/>
    </source>
</evidence>
<dbReference type="GO" id="GO:0009252">
    <property type="term" value="P:peptidoglycan biosynthetic process"/>
    <property type="evidence" value="ECO:0007669"/>
    <property type="project" value="UniProtKB-KW"/>
</dbReference>
<gene>
    <name evidence="13" type="ORF">BSOLF_1082</name>
    <name evidence="12" type="ORF">BSOLF_1224</name>
</gene>